<dbReference type="PANTHER" id="PTHR30349:SF81">
    <property type="entry name" value="TYROSINE RECOMBINASE XERC"/>
    <property type="match status" value="1"/>
</dbReference>
<dbReference type="Gene3D" id="1.10.150.130">
    <property type="match status" value="1"/>
</dbReference>
<evidence type="ECO:0000256" key="8">
    <source>
        <dbReference type="ARBA" id="ARBA00023172"/>
    </source>
</evidence>
<feature type="active site" evidence="10">
    <location>
        <position position="284"/>
    </location>
</feature>
<comment type="function">
    <text evidence="10">Site-specific tyrosine recombinase, which acts by catalyzing the cutting and rejoining of the recombining DNA molecules. The XerC-XerD complex is essential to convert dimers of the bacterial chromosome into monomers to permit their segregation at cell division. It also contributes to the segregational stability of plasmids.</text>
</comment>
<feature type="active site" evidence="10">
    <location>
        <position position="261"/>
    </location>
</feature>
<feature type="active site" evidence="10">
    <location>
        <position position="165"/>
    </location>
</feature>
<protein>
    <recommendedName>
        <fullName evidence="10 11">Tyrosine recombinase XerC</fullName>
    </recommendedName>
</protein>
<dbReference type="EMBL" id="FOCT01000009">
    <property type="protein sequence ID" value="SEN98011.1"/>
    <property type="molecule type" value="Genomic_DNA"/>
</dbReference>
<organism evidence="14 15">
    <name type="scientific">Nitrosospira multiformis</name>
    <dbReference type="NCBI Taxonomy" id="1231"/>
    <lineage>
        <taxon>Bacteria</taxon>
        <taxon>Pseudomonadati</taxon>
        <taxon>Pseudomonadota</taxon>
        <taxon>Betaproteobacteria</taxon>
        <taxon>Nitrosomonadales</taxon>
        <taxon>Nitrosomonadaceae</taxon>
        <taxon>Nitrosospira</taxon>
    </lineage>
</organism>
<reference evidence="14 15" key="1">
    <citation type="submission" date="2016-10" db="EMBL/GenBank/DDBJ databases">
        <authorList>
            <person name="de Groot N.N."/>
        </authorList>
    </citation>
    <scope>NUCLEOTIDE SEQUENCE [LARGE SCALE GENOMIC DNA]</scope>
    <source>
        <strain evidence="14 15">Nl18</strain>
    </source>
</reference>
<keyword evidence="3 10" id="KW-0963">Cytoplasm</keyword>
<dbReference type="GO" id="GO:0006313">
    <property type="term" value="P:DNA transposition"/>
    <property type="evidence" value="ECO:0007669"/>
    <property type="project" value="UniProtKB-UniRule"/>
</dbReference>
<sequence>MGKKQHPGSLTGLNDSGKMSEKRQAELASAYLAYLSVTRRLSPLTCESYARDLDVLMNLSRGIALEHLQIHHIRRFLAQLHANGFSGRSLARMLSAWRGLYNYLARHHGYACNPCAGVRAPKSPRILPRTLSPDEALKLLEFDTPDLIALRDKAMFELCYSSGLRLAELANLKPEDLSLTDGIVRVTGKGNKTRDVPVGSKAMQVVGEWIKQRDGLARPEETALFLSRHGRSISRRSIDQRLKIQAVKQGISGRIHPHVLRHSFASHVLQSSGDLRAVQEMLGHASISTTQVYTHLDFQHLSKVYDATHPRARKKNES</sequence>
<evidence type="ECO:0000256" key="10">
    <source>
        <dbReference type="HAMAP-Rule" id="MF_01808"/>
    </source>
</evidence>
<dbReference type="NCBIfam" id="NF001399">
    <property type="entry name" value="PRK00283.1"/>
    <property type="match status" value="1"/>
</dbReference>
<dbReference type="GO" id="GO:0009037">
    <property type="term" value="F:tyrosine-based site-specific recombinase activity"/>
    <property type="evidence" value="ECO:0007669"/>
    <property type="project" value="UniProtKB-UniRule"/>
</dbReference>
<dbReference type="GO" id="GO:0051301">
    <property type="term" value="P:cell division"/>
    <property type="evidence" value="ECO:0007669"/>
    <property type="project" value="UniProtKB-UniRule"/>
</dbReference>
<evidence type="ECO:0000313" key="15">
    <source>
        <dbReference type="Proteomes" id="UP000183898"/>
    </source>
</evidence>
<feature type="active site" evidence="10">
    <location>
        <position position="189"/>
    </location>
</feature>
<feature type="domain" description="Core-binding (CB)" evidence="13">
    <location>
        <begin position="22"/>
        <end position="105"/>
    </location>
</feature>
<keyword evidence="5 10" id="KW-0159">Chromosome partition</keyword>
<dbReference type="SUPFAM" id="SSF56349">
    <property type="entry name" value="DNA breaking-rejoining enzymes"/>
    <property type="match status" value="1"/>
</dbReference>
<feature type="active site" description="O-(3'-phospho-DNA)-tyrosine intermediate" evidence="10">
    <location>
        <position position="293"/>
    </location>
</feature>
<proteinExistence type="inferred from homology"/>
<dbReference type="InterPro" id="IPR011010">
    <property type="entry name" value="DNA_brk_join_enz"/>
</dbReference>
<evidence type="ECO:0000256" key="5">
    <source>
        <dbReference type="ARBA" id="ARBA00022829"/>
    </source>
</evidence>
<keyword evidence="9 10" id="KW-0131">Cell cycle</keyword>
<evidence type="ECO:0000256" key="2">
    <source>
        <dbReference type="ARBA" id="ARBA00006657"/>
    </source>
</evidence>
<dbReference type="AlphaFoldDB" id="A0A1H8KYU4"/>
<evidence type="ECO:0000259" key="12">
    <source>
        <dbReference type="PROSITE" id="PS51898"/>
    </source>
</evidence>
<dbReference type="GO" id="GO:0003677">
    <property type="term" value="F:DNA binding"/>
    <property type="evidence" value="ECO:0007669"/>
    <property type="project" value="UniProtKB-UniRule"/>
</dbReference>
<dbReference type="Gene3D" id="1.10.443.10">
    <property type="entry name" value="Intergrase catalytic core"/>
    <property type="match status" value="1"/>
</dbReference>
<comment type="subunit">
    <text evidence="10">Forms a cyclic heterotetrameric complex composed of two molecules of XerC and two molecules of XerD.</text>
</comment>
<keyword evidence="6 10" id="KW-0229">DNA integration</keyword>
<evidence type="ECO:0000256" key="11">
    <source>
        <dbReference type="NCBIfam" id="TIGR02224"/>
    </source>
</evidence>
<keyword evidence="7 10" id="KW-0238">DNA-binding</keyword>
<dbReference type="Pfam" id="PF00589">
    <property type="entry name" value="Phage_integrase"/>
    <property type="match status" value="1"/>
</dbReference>
<evidence type="ECO:0000256" key="9">
    <source>
        <dbReference type="ARBA" id="ARBA00023306"/>
    </source>
</evidence>
<name>A0A1H8KYU4_9PROT</name>
<feature type="active site" evidence="10">
    <location>
        <position position="258"/>
    </location>
</feature>
<evidence type="ECO:0000256" key="6">
    <source>
        <dbReference type="ARBA" id="ARBA00022908"/>
    </source>
</evidence>
<gene>
    <name evidence="10" type="primary">xerC</name>
    <name evidence="14" type="ORF">SAMN05216404_109116</name>
</gene>
<evidence type="ECO:0000259" key="13">
    <source>
        <dbReference type="PROSITE" id="PS51900"/>
    </source>
</evidence>
<dbReference type="InterPro" id="IPR004107">
    <property type="entry name" value="Integrase_SAM-like_N"/>
</dbReference>
<comment type="similarity">
    <text evidence="2 10">Belongs to the 'phage' integrase family. XerC subfamily.</text>
</comment>
<dbReference type="HAMAP" id="MF_01808">
    <property type="entry name" value="Recomb_XerC_XerD"/>
    <property type="match status" value="1"/>
</dbReference>
<dbReference type="InterPro" id="IPR013762">
    <property type="entry name" value="Integrase-like_cat_sf"/>
</dbReference>
<dbReference type="NCBIfam" id="TIGR02224">
    <property type="entry name" value="recomb_XerC"/>
    <property type="match status" value="1"/>
</dbReference>
<dbReference type="CDD" id="cd00798">
    <property type="entry name" value="INT_XerDC_C"/>
    <property type="match status" value="1"/>
</dbReference>
<evidence type="ECO:0000256" key="3">
    <source>
        <dbReference type="ARBA" id="ARBA00022490"/>
    </source>
</evidence>
<dbReference type="PROSITE" id="PS51900">
    <property type="entry name" value="CB"/>
    <property type="match status" value="1"/>
</dbReference>
<evidence type="ECO:0000256" key="4">
    <source>
        <dbReference type="ARBA" id="ARBA00022618"/>
    </source>
</evidence>
<evidence type="ECO:0000313" key="14">
    <source>
        <dbReference type="EMBL" id="SEN98011.1"/>
    </source>
</evidence>
<dbReference type="Proteomes" id="UP000183898">
    <property type="component" value="Unassembled WGS sequence"/>
</dbReference>
<dbReference type="InterPro" id="IPR023009">
    <property type="entry name" value="Tyrosine_recombinase_XerC/XerD"/>
</dbReference>
<feature type="domain" description="Tyr recombinase" evidence="12">
    <location>
        <begin position="126"/>
        <end position="306"/>
    </location>
</feature>
<keyword evidence="8 10" id="KW-0233">DNA recombination</keyword>
<dbReference type="GO" id="GO:0007059">
    <property type="term" value="P:chromosome segregation"/>
    <property type="evidence" value="ECO:0007669"/>
    <property type="project" value="UniProtKB-UniRule"/>
</dbReference>
<accession>A0A1H8KYU4</accession>
<dbReference type="InterPro" id="IPR044068">
    <property type="entry name" value="CB"/>
</dbReference>
<dbReference type="InterPro" id="IPR010998">
    <property type="entry name" value="Integrase_recombinase_N"/>
</dbReference>
<dbReference type="InterPro" id="IPR002104">
    <property type="entry name" value="Integrase_catalytic"/>
</dbReference>
<dbReference type="Pfam" id="PF02899">
    <property type="entry name" value="Phage_int_SAM_1"/>
    <property type="match status" value="1"/>
</dbReference>
<evidence type="ECO:0000256" key="1">
    <source>
        <dbReference type="ARBA" id="ARBA00004496"/>
    </source>
</evidence>
<keyword evidence="4 10" id="KW-0132">Cell division</keyword>
<dbReference type="GO" id="GO:0005737">
    <property type="term" value="C:cytoplasm"/>
    <property type="evidence" value="ECO:0007669"/>
    <property type="project" value="UniProtKB-SubCell"/>
</dbReference>
<dbReference type="PROSITE" id="PS51898">
    <property type="entry name" value="TYR_RECOMBINASE"/>
    <property type="match status" value="1"/>
</dbReference>
<dbReference type="InterPro" id="IPR011931">
    <property type="entry name" value="Recomb_XerC"/>
</dbReference>
<evidence type="ECO:0000256" key="7">
    <source>
        <dbReference type="ARBA" id="ARBA00023125"/>
    </source>
</evidence>
<dbReference type="InterPro" id="IPR050090">
    <property type="entry name" value="Tyrosine_recombinase_XerCD"/>
</dbReference>
<comment type="subcellular location">
    <subcellularLocation>
        <location evidence="1 10">Cytoplasm</location>
    </subcellularLocation>
</comment>
<dbReference type="PANTHER" id="PTHR30349">
    <property type="entry name" value="PHAGE INTEGRASE-RELATED"/>
    <property type="match status" value="1"/>
</dbReference>